<keyword evidence="5" id="KW-0378">Hydrolase</keyword>
<dbReference type="EMBL" id="FWXK01000001">
    <property type="protein sequence ID" value="SMC30385.1"/>
    <property type="molecule type" value="Genomic_DNA"/>
</dbReference>
<dbReference type="InterPro" id="IPR032466">
    <property type="entry name" value="Metal_Hydrolase"/>
</dbReference>
<dbReference type="Gene3D" id="3.20.20.140">
    <property type="entry name" value="Metal-dependent hydrolases"/>
    <property type="match status" value="1"/>
</dbReference>
<gene>
    <name evidence="8" type="ORF">SAMN04487984_0157</name>
</gene>
<organism evidence="8 9">
    <name type="scientific">Aerococcus suis</name>
    <dbReference type="NCBI Taxonomy" id="371602"/>
    <lineage>
        <taxon>Bacteria</taxon>
        <taxon>Bacillati</taxon>
        <taxon>Bacillota</taxon>
        <taxon>Bacilli</taxon>
        <taxon>Lactobacillales</taxon>
        <taxon>Aerococcaceae</taxon>
        <taxon>Aerococcus</taxon>
    </lineage>
</organism>
<evidence type="ECO:0000256" key="5">
    <source>
        <dbReference type="ARBA" id="ARBA00022801"/>
    </source>
</evidence>
<evidence type="ECO:0000256" key="2">
    <source>
        <dbReference type="ARBA" id="ARBA00002368"/>
    </source>
</evidence>
<dbReference type="RefSeq" id="WP_084097768.1">
    <property type="nucleotide sequence ID" value="NZ_FWXK01000001.1"/>
</dbReference>
<sequence length="401" mass="44499">MLVIKNGRLVDAKNDFYADILIDNGKIIAIGEDLTADETIDAAGKIVMPAFVDTHVHFRDPGFTQKEDLETGAHSALRGGYGSVNLMANTNPVVDTPEVYNDIMQRAKDLDLVNMSQCYAVSKDLAGEEWVDFDTIPSSVKFLSDDGHGLHRTDQTYRLFKELAARDLKVMIHEEDNEISPVDYRIAEDVDTIRDTYLSGKTGARIHFCHISTIDSMRAVQFGKSQGYPVSAEVTPHHIYMADSDFRVNPPIRTQADVDYLVQAIINGDVDAIATDHAPHTAEEKAAGSPGLIGLETAFQIVYKVLVEQHQQSLSLVSQMMSYGPAQVLDYHKGLLSIGYDADIVIVDLDKQETIKEENIASRSHNTPFLGETFTGQIEKTIVNGHIKYDRLEEENNGIKD</sequence>
<dbReference type="InterPro" id="IPR050138">
    <property type="entry name" value="DHOase/Allantoinase_Hydrolase"/>
</dbReference>
<dbReference type="PANTHER" id="PTHR43668:SF2">
    <property type="entry name" value="ALLANTOINASE"/>
    <property type="match status" value="1"/>
</dbReference>
<evidence type="ECO:0000256" key="3">
    <source>
        <dbReference type="ARBA" id="ARBA00010286"/>
    </source>
</evidence>
<reference evidence="9" key="1">
    <citation type="submission" date="2017-04" db="EMBL/GenBank/DDBJ databases">
        <authorList>
            <person name="Varghese N."/>
            <person name="Submissions S."/>
        </authorList>
    </citation>
    <scope>NUCLEOTIDE SEQUENCE [LARGE SCALE GENOMIC DNA]</scope>
    <source>
        <strain evidence="9">DSM 21500</strain>
    </source>
</reference>
<dbReference type="InterPro" id="IPR011059">
    <property type="entry name" value="Metal-dep_hydrolase_composite"/>
</dbReference>
<evidence type="ECO:0000259" key="7">
    <source>
        <dbReference type="Pfam" id="PF01979"/>
    </source>
</evidence>
<dbReference type="GO" id="GO:0004038">
    <property type="term" value="F:allantoinase activity"/>
    <property type="evidence" value="ECO:0007669"/>
    <property type="project" value="TreeGrafter"/>
</dbReference>
<comment type="cofactor">
    <cofactor evidence="1">
        <name>Zn(2+)</name>
        <dbReference type="ChEBI" id="CHEBI:29105"/>
    </cofactor>
</comment>
<dbReference type="SUPFAM" id="SSF51338">
    <property type="entry name" value="Composite domain of metallo-dependent hydrolases"/>
    <property type="match status" value="1"/>
</dbReference>
<accession>A0A1W1Y2M5</accession>
<keyword evidence="9" id="KW-1185">Reference proteome</keyword>
<evidence type="ECO:0000256" key="1">
    <source>
        <dbReference type="ARBA" id="ARBA00001947"/>
    </source>
</evidence>
<comment type="function">
    <text evidence="2">Catalyzes the reversible cyclization of carbamoyl aspartate to dihydroorotate.</text>
</comment>
<name>A0A1W1Y2M5_9LACT</name>
<dbReference type="GO" id="GO:0005737">
    <property type="term" value="C:cytoplasm"/>
    <property type="evidence" value="ECO:0007669"/>
    <property type="project" value="TreeGrafter"/>
</dbReference>
<dbReference type="NCBIfam" id="TIGR00857">
    <property type="entry name" value="pyrC_multi"/>
    <property type="match status" value="1"/>
</dbReference>
<evidence type="ECO:0000256" key="4">
    <source>
        <dbReference type="ARBA" id="ARBA00022723"/>
    </source>
</evidence>
<proteinExistence type="inferred from homology"/>
<dbReference type="PROSITE" id="PS00483">
    <property type="entry name" value="DIHYDROOROTASE_2"/>
    <property type="match status" value="1"/>
</dbReference>
<keyword evidence="6" id="KW-0665">Pyrimidine biosynthesis</keyword>
<dbReference type="SUPFAM" id="SSF51556">
    <property type="entry name" value="Metallo-dependent hydrolases"/>
    <property type="match status" value="1"/>
</dbReference>
<dbReference type="CDD" id="cd01317">
    <property type="entry name" value="DHOase_IIa"/>
    <property type="match status" value="1"/>
</dbReference>
<comment type="similarity">
    <text evidence="3">Belongs to the metallo-dependent hydrolases superfamily. DHOase family. Class I DHOase subfamily.</text>
</comment>
<dbReference type="AlphaFoldDB" id="A0A1W1Y2M5"/>
<evidence type="ECO:0000256" key="6">
    <source>
        <dbReference type="ARBA" id="ARBA00022975"/>
    </source>
</evidence>
<dbReference type="GO" id="GO:0004151">
    <property type="term" value="F:dihydroorotase activity"/>
    <property type="evidence" value="ECO:0007669"/>
    <property type="project" value="InterPro"/>
</dbReference>
<evidence type="ECO:0000313" key="9">
    <source>
        <dbReference type="Proteomes" id="UP000243884"/>
    </source>
</evidence>
<dbReference type="Proteomes" id="UP000243884">
    <property type="component" value="Unassembled WGS sequence"/>
</dbReference>
<dbReference type="PANTHER" id="PTHR43668">
    <property type="entry name" value="ALLANTOINASE"/>
    <property type="match status" value="1"/>
</dbReference>
<feature type="domain" description="Amidohydrolase-related" evidence="7">
    <location>
        <begin position="46"/>
        <end position="387"/>
    </location>
</feature>
<dbReference type="InterPro" id="IPR006680">
    <property type="entry name" value="Amidohydro-rel"/>
</dbReference>
<evidence type="ECO:0000313" key="8">
    <source>
        <dbReference type="EMBL" id="SMC30385.1"/>
    </source>
</evidence>
<dbReference type="InterPro" id="IPR002195">
    <property type="entry name" value="Dihydroorotase_CS"/>
</dbReference>
<dbReference type="OrthoDB" id="9765462at2"/>
<keyword evidence="4" id="KW-0479">Metal-binding</keyword>
<dbReference type="InterPro" id="IPR004722">
    <property type="entry name" value="DHOase"/>
</dbReference>
<dbReference type="GO" id="GO:0006145">
    <property type="term" value="P:purine nucleobase catabolic process"/>
    <property type="evidence" value="ECO:0007669"/>
    <property type="project" value="TreeGrafter"/>
</dbReference>
<dbReference type="GO" id="GO:0006221">
    <property type="term" value="P:pyrimidine nucleotide biosynthetic process"/>
    <property type="evidence" value="ECO:0007669"/>
    <property type="project" value="UniProtKB-KW"/>
</dbReference>
<dbReference type="GO" id="GO:0046872">
    <property type="term" value="F:metal ion binding"/>
    <property type="evidence" value="ECO:0007669"/>
    <property type="project" value="UniProtKB-KW"/>
</dbReference>
<dbReference type="Pfam" id="PF01979">
    <property type="entry name" value="Amidohydro_1"/>
    <property type="match status" value="1"/>
</dbReference>
<dbReference type="STRING" id="371602.SAMN04487984_0157"/>
<protein>
    <submittedName>
        <fullName evidence="8">Dihydroorotase</fullName>
    </submittedName>
</protein>